<dbReference type="SMART" id="SM00413">
    <property type="entry name" value="ETS"/>
    <property type="match status" value="1"/>
</dbReference>
<comment type="subcellular location">
    <subcellularLocation>
        <location evidence="1 5">Nucleus</location>
    </subcellularLocation>
</comment>
<keyword evidence="3 5" id="KW-0238">DNA-binding</keyword>
<keyword evidence="4 5" id="KW-0539">Nucleus</keyword>
<dbReference type="PRINTS" id="PR00454">
    <property type="entry name" value="ETSDOMAIN"/>
</dbReference>
<dbReference type="EMBL" id="BTSY01000002">
    <property type="protein sequence ID" value="GMT16972.1"/>
    <property type="molecule type" value="Genomic_DNA"/>
</dbReference>
<proteinExistence type="inferred from homology"/>
<sequence length="350" mass="38564">GMDTKAESGVKNDLGFASFVVDSLEPTSLTSLSHSIYHGHSSPKTATTLHPVPPINGMNLSLHPTPTTISPTTPKENDQIPSQLASMSSFTGVQPFRVPPASTASLTPFTSVASDSLTKDELNSSLPQFRLPSTCNTTMSSSSFSQPDPYQILGPLSTRYAHSGSGQTQLWQFLLELLTDPRNSQHITWEGLQGEFKLVDPDEVAKKWGERKSKPNMNYDKMSRALRYYYDKNIMCKVHGKRYAYKFDFNGIAAALQPQNNTQTADYFSSSMRPLVHADPLGWSSQYRSFIPSTFQTTTGFFNPAGYSSPFAAGAASRSAFPQYKPNAAALPKTIDTTAENYRFVFEGKY</sequence>
<evidence type="ECO:0000256" key="5">
    <source>
        <dbReference type="RuleBase" id="RU004019"/>
    </source>
</evidence>
<dbReference type="InterPro" id="IPR036388">
    <property type="entry name" value="WH-like_DNA-bd_sf"/>
</dbReference>
<comment type="caution">
    <text evidence="7">The sequence shown here is derived from an EMBL/GenBank/DDBJ whole genome shotgun (WGS) entry which is preliminary data.</text>
</comment>
<dbReference type="Proteomes" id="UP001432322">
    <property type="component" value="Unassembled WGS sequence"/>
</dbReference>
<accession>A0AAV5VBC2</accession>
<feature type="non-terminal residue" evidence="7">
    <location>
        <position position="1"/>
    </location>
</feature>
<dbReference type="AlphaFoldDB" id="A0AAV5VBC2"/>
<name>A0AAV5VBC2_9BILA</name>
<gene>
    <name evidence="7" type="ORF">PFISCL1PPCAC_8269</name>
</gene>
<dbReference type="PANTHER" id="PTHR11849">
    <property type="entry name" value="ETS"/>
    <property type="match status" value="1"/>
</dbReference>
<comment type="similarity">
    <text evidence="2 5">Belongs to the ETS family.</text>
</comment>
<dbReference type="GO" id="GO:0030154">
    <property type="term" value="P:cell differentiation"/>
    <property type="evidence" value="ECO:0007669"/>
    <property type="project" value="TreeGrafter"/>
</dbReference>
<evidence type="ECO:0000256" key="3">
    <source>
        <dbReference type="ARBA" id="ARBA00023125"/>
    </source>
</evidence>
<evidence type="ECO:0000313" key="7">
    <source>
        <dbReference type="EMBL" id="GMT16972.1"/>
    </source>
</evidence>
<dbReference type="PROSITE" id="PS00345">
    <property type="entry name" value="ETS_DOMAIN_1"/>
    <property type="match status" value="1"/>
</dbReference>
<dbReference type="SUPFAM" id="SSF46785">
    <property type="entry name" value="Winged helix' DNA-binding domain"/>
    <property type="match status" value="1"/>
</dbReference>
<dbReference type="PROSITE" id="PS00346">
    <property type="entry name" value="ETS_DOMAIN_2"/>
    <property type="match status" value="1"/>
</dbReference>
<dbReference type="InterPro" id="IPR000418">
    <property type="entry name" value="Ets_dom"/>
</dbReference>
<feature type="domain" description="ETS" evidence="6">
    <location>
        <begin position="168"/>
        <end position="248"/>
    </location>
</feature>
<dbReference type="Pfam" id="PF00178">
    <property type="entry name" value="Ets"/>
    <property type="match status" value="1"/>
</dbReference>
<keyword evidence="8" id="KW-1185">Reference proteome</keyword>
<dbReference type="GO" id="GO:0000981">
    <property type="term" value="F:DNA-binding transcription factor activity, RNA polymerase II-specific"/>
    <property type="evidence" value="ECO:0007669"/>
    <property type="project" value="TreeGrafter"/>
</dbReference>
<evidence type="ECO:0000313" key="8">
    <source>
        <dbReference type="Proteomes" id="UP001432322"/>
    </source>
</evidence>
<dbReference type="PROSITE" id="PS50061">
    <property type="entry name" value="ETS_DOMAIN_3"/>
    <property type="match status" value="1"/>
</dbReference>
<dbReference type="GO" id="GO:0005634">
    <property type="term" value="C:nucleus"/>
    <property type="evidence" value="ECO:0007669"/>
    <property type="project" value="UniProtKB-SubCell"/>
</dbReference>
<reference evidence="7" key="1">
    <citation type="submission" date="2023-10" db="EMBL/GenBank/DDBJ databases">
        <title>Genome assembly of Pristionchus species.</title>
        <authorList>
            <person name="Yoshida K."/>
            <person name="Sommer R.J."/>
        </authorList>
    </citation>
    <scope>NUCLEOTIDE SEQUENCE</scope>
    <source>
        <strain evidence="7">RS5133</strain>
    </source>
</reference>
<dbReference type="Gene3D" id="1.10.10.10">
    <property type="entry name" value="Winged helix-like DNA-binding domain superfamily/Winged helix DNA-binding domain"/>
    <property type="match status" value="1"/>
</dbReference>
<evidence type="ECO:0000259" key="6">
    <source>
        <dbReference type="PROSITE" id="PS50061"/>
    </source>
</evidence>
<dbReference type="GO" id="GO:0043565">
    <property type="term" value="F:sequence-specific DNA binding"/>
    <property type="evidence" value="ECO:0007669"/>
    <property type="project" value="InterPro"/>
</dbReference>
<evidence type="ECO:0000256" key="2">
    <source>
        <dbReference type="ARBA" id="ARBA00005562"/>
    </source>
</evidence>
<dbReference type="PANTHER" id="PTHR11849:SF287">
    <property type="entry name" value="TRANSCRIPTION FACTOR AST-1"/>
    <property type="match status" value="1"/>
</dbReference>
<dbReference type="FunFam" id="1.10.10.10:FF:000039">
    <property type="entry name" value="Friend leukemia integration 1 transcription factor"/>
    <property type="match status" value="1"/>
</dbReference>
<evidence type="ECO:0000256" key="1">
    <source>
        <dbReference type="ARBA" id="ARBA00004123"/>
    </source>
</evidence>
<protein>
    <recommendedName>
        <fullName evidence="6">ETS domain-containing protein</fullName>
    </recommendedName>
</protein>
<dbReference type="InterPro" id="IPR036390">
    <property type="entry name" value="WH_DNA-bd_sf"/>
</dbReference>
<organism evidence="7 8">
    <name type="scientific">Pristionchus fissidentatus</name>
    <dbReference type="NCBI Taxonomy" id="1538716"/>
    <lineage>
        <taxon>Eukaryota</taxon>
        <taxon>Metazoa</taxon>
        <taxon>Ecdysozoa</taxon>
        <taxon>Nematoda</taxon>
        <taxon>Chromadorea</taxon>
        <taxon>Rhabditida</taxon>
        <taxon>Rhabditina</taxon>
        <taxon>Diplogasteromorpha</taxon>
        <taxon>Diplogasteroidea</taxon>
        <taxon>Neodiplogasteridae</taxon>
        <taxon>Pristionchus</taxon>
    </lineage>
</organism>
<evidence type="ECO:0000256" key="4">
    <source>
        <dbReference type="ARBA" id="ARBA00023242"/>
    </source>
</evidence>
<dbReference type="InterPro" id="IPR046328">
    <property type="entry name" value="ETS_fam"/>
</dbReference>